<feature type="region of interest" description="Disordered" evidence="1">
    <location>
        <begin position="84"/>
        <end position="112"/>
    </location>
</feature>
<gene>
    <name evidence="3" type="primary">LOC113794661</name>
</gene>
<evidence type="ECO:0000313" key="2">
    <source>
        <dbReference type="Proteomes" id="UP000515146"/>
    </source>
</evidence>
<accession>A0A6P6Y535</accession>
<proteinExistence type="predicted"/>
<dbReference type="RefSeq" id="XP_027200587.1">
    <property type="nucleotide sequence ID" value="XM_027344786.1"/>
</dbReference>
<keyword evidence="2" id="KW-1185">Reference proteome</keyword>
<protein>
    <submittedName>
        <fullName evidence="3">Uncharacterized protein LOC113794661</fullName>
    </submittedName>
</protein>
<dbReference type="KEGG" id="dpte:113794661"/>
<reference evidence="3" key="1">
    <citation type="submission" date="2025-08" db="UniProtKB">
        <authorList>
            <consortium name="RefSeq"/>
        </authorList>
    </citation>
    <scope>IDENTIFICATION</scope>
    <source>
        <strain evidence="3">Airmid</strain>
    </source>
</reference>
<organism evidence="2 3">
    <name type="scientific">Dermatophagoides pteronyssinus</name>
    <name type="common">European house dust mite</name>
    <dbReference type="NCBI Taxonomy" id="6956"/>
    <lineage>
        <taxon>Eukaryota</taxon>
        <taxon>Metazoa</taxon>
        <taxon>Ecdysozoa</taxon>
        <taxon>Arthropoda</taxon>
        <taxon>Chelicerata</taxon>
        <taxon>Arachnida</taxon>
        <taxon>Acari</taxon>
        <taxon>Acariformes</taxon>
        <taxon>Sarcoptiformes</taxon>
        <taxon>Astigmata</taxon>
        <taxon>Psoroptidia</taxon>
        <taxon>Analgoidea</taxon>
        <taxon>Pyroglyphidae</taxon>
        <taxon>Dermatophagoidinae</taxon>
        <taxon>Dermatophagoides</taxon>
    </lineage>
</organism>
<dbReference type="AlphaFoldDB" id="A0A6P6Y535"/>
<sequence length="112" mass="13451">MDNEELYKKDIIHIINIIHQDLVGDGKLFLYYLPDSDWNKIFFKMIDKYPGIRDRFNRFNTKSGQTKDPLMVYLISKVRNNKSTINQREKRQRNRLTTTIEVAKSNEELKKN</sequence>
<evidence type="ECO:0000313" key="3">
    <source>
        <dbReference type="RefSeq" id="XP_027200587.1"/>
    </source>
</evidence>
<name>A0A6P6Y535_DERPT</name>
<evidence type="ECO:0000256" key="1">
    <source>
        <dbReference type="SAM" id="MobiDB-lite"/>
    </source>
</evidence>
<dbReference type="Proteomes" id="UP000515146">
    <property type="component" value="Unplaced"/>
</dbReference>
<dbReference type="InParanoid" id="A0A6P6Y535"/>